<evidence type="ECO:0000256" key="4">
    <source>
        <dbReference type="ARBA" id="ARBA00023136"/>
    </source>
</evidence>
<evidence type="ECO:0000256" key="2">
    <source>
        <dbReference type="ARBA" id="ARBA00022692"/>
    </source>
</evidence>
<feature type="transmembrane region" description="Helical" evidence="5">
    <location>
        <begin position="477"/>
        <end position="497"/>
    </location>
</feature>
<evidence type="ECO:0000313" key="7">
    <source>
        <dbReference type="EMBL" id="RWQ92578.1"/>
    </source>
</evidence>
<feature type="domain" description="Major facilitator superfamily (MFS) profile" evidence="6">
    <location>
        <begin position="114"/>
        <end position="505"/>
    </location>
</feature>
<dbReference type="PROSITE" id="PS50850">
    <property type="entry name" value="MFS"/>
    <property type="match status" value="1"/>
</dbReference>
<evidence type="ECO:0000256" key="5">
    <source>
        <dbReference type="SAM" id="Phobius"/>
    </source>
</evidence>
<keyword evidence="3 5" id="KW-1133">Transmembrane helix</keyword>
<dbReference type="InterPro" id="IPR036259">
    <property type="entry name" value="MFS_trans_sf"/>
</dbReference>
<dbReference type="InterPro" id="IPR011701">
    <property type="entry name" value="MFS"/>
</dbReference>
<feature type="transmembrane region" description="Helical" evidence="5">
    <location>
        <begin position="360"/>
        <end position="378"/>
    </location>
</feature>
<dbReference type="RefSeq" id="XP_028482223.1">
    <property type="nucleotide sequence ID" value="XM_028634080.1"/>
</dbReference>
<dbReference type="AlphaFoldDB" id="A0A443HLA0"/>
<evidence type="ECO:0000256" key="1">
    <source>
        <dbReference type="ARBA" id="ARBA00004141"/>
    </source>
</evidence>
<dbReference type="FunFam" id="1.20.1250.20:FF:000308">
    <property type="entry name" value="MFS efflux transporter"/>
    <property type="match status" value="1"/>
</dbReference>
<feature type="transmembrane region" description="Helical" evidence="5">
    <location>
        <begin position="145"/>
        <end position="168"/>
    </location>
</feature>
<sequence>MRGNNNDGSVVEILPPILKAIRRSKMAAIRSSAVEAVRESDRYGNDAAVSMDVETNAGGHATGAIDVAICVTDRPAEDFPAQQLEIEDLASDSRRNEASIILPSISNPAINRYRVLSVSLINFAGGLNDSAPGALIPYIEKKYNIGYALVSLIFVANAVGFLAAAPCTHILERRLGRARTYMVAEVAICAAFLALVCTPPFPVVVIAFLPIGFGLATALALSNVFCANLANGTVALGLLHGSYGIGGTLGPLMATAIASHTGKWSPFYFITLGMAVINTALASWTFRGYENELAAMRMSRSSSDPHTEDHSHAGTFRGIKNRVTILGALFIFAYQGAEVSISGWIVSFLVTYRHGNLADVGYVSAGFWAGITVGRFLLSHPAQRLGEKFFVVMAIAGALGFQLIVWLVPNLIGEAVAVAIVGLLLGPIFPCAAAVFTKLLPRNIQMSSLSFISALGSSGGAVAPLATGLLAQKVGTFLLHPICIGLFVAMEGCWGVLPRIRKRSV</sequence>
<proteinExistence type="predicted"/>
<feature type="transmembrane region" description="Helical" evidence="5">
    <location>
        <begin position="267"/>
        <end position="289"/>
    </location>
</feature>
<dbReference type="Proteomes" id="UP000283841">
    <property type="component" value="Unassembled WGS sequence"/>
</dbReference>
<name>A0A443HLA0_BYSSP</name>
<dbReference type="InterPro" id="IPR020846">
    <property type="entry name" value="MFS_dom"/>
</dbReference>
<dbReference type="VEuPathDB" id="FungiDB:C8Q69DRAFT_82975"/>
<feature type="transmembrane region" description="Helical" evidence="5">
    <location>
        <begin position="390"/>
        <end position="409"/>
    </location>
</feature>
<feature type="transmembrane region" description="Helical" evidence="5">
    <location>
        <begin position="242"/>
        <end position="261"/>
    </location>
</feature>
<feature type="transmembrane region" description="Helical" evidence="5">
    <location>
        <begin position="449"/>
        <end position="471"/>
    </location>
</feature>
<feature type="transmembrane region" description="Helical" evidence="5">
    <location>
        <begin position="415"/>
        <end position="437"/>
    </location>
</feature>
<dbReference type="SUPFAM" id="SSF103473">
    <property type="entry name" value="MFS general substrate transporter"/>
    <property type="match status" value="1"/>
</dbReference>
<organism evidence="7 8">
    <name type="scientific">Byssochlamys spectabilis</name>
    <name type="common">Paecilomyces variotii</name>
    <dbReference type="NCBI Taxonomy" id="264951"/>
    <lineage>
        <taxon>Eukaryota</taxon>
        <taxon>Fungi</taxon>
        <taxon>Dikarya</taxon>
        <taxon>Ascomycota</taxon>
        <taxon>Pezizomycotina</taxon>
        <taxon>Eurotiomycetes</taxon>
        <taxon>Eurotiomycetidae</taxon>
        <taxon>Eurotiales</taxon>
        <taxon>Thermoascaceae</taxon>
        <taxon>Paecilomyces</taxon>
    </lineage>
</organism>
<dbReference type="FunFam" id="1.20.1250.20:FF:000286">
    <property type="entry name" value="MFS efflux transporter"/>
    <property type="match status" value="1"/>
</dbReference>
<comment type="caution">
    <text evidence="7">The sequence shown here is derived from an EMBL/GenBank/DDBJ whole genome shotgun (WGS) entry which is preliminary data.</text>
</comment>
<dbReference type="InterPro" id="IPR051788">
    <property type="entry name" value="MFS_Transporter"/>
</dbReference>
<dbReference type="GO" id="GO:0022857">
    <property type="term" value="F:transmembrane transporter activity"/>
    <property type="evidence" value="ECO:0007669"/>
    <property type="project" value="InterPro"/>
</dbReference>
<dbReference type="GO" id="GO:0016020">
    <property type="term" value="C:membrane"/>
    <property type="evidence" value="ECO:0007669"/>
    <property type="project" value="UniProtKB-SubCell"/>
</dbReference>
<dbReference type="PANTHER" id="PTHR23514:SF6">
    <property type="entry name" value="MAJOR FACILITATOR SUPERFAMILY (MFS) PROFILE DOMAIN-CONTAINING PROTEIN"/>
    <property type="match status" value="1"/>
</dbReference>
<evidence type="ECO:0000313" key="8">
    <source>
        <dbReference type="Proteomes" id="UP000283841"/>
    </source>
</evidence>
<evidence type="ECO:0000259" key="6">
    <source>
        <dbReference type="PROSITE" id="PS50850"/>
    </source>
</evidence>
<dbReference type="PANTHER" id="PTHR23514">
    <property type="entry name" value="BYPASS OF STOP CODON PROTEIN 6"/>
    <property type="match status" value="1"/>
</dbReference>
<reference evidence="7 8" key="1">
    <citation type="journal article" date="2018" name="Front. Microbiol.">
        <title>Genomic and genetic insights into a cosmopolitan fungus, Paecilomyces variotii (Eurotiales).</title>
        <authorList>
            <person name="Urquhart A.S."/>
            <person name="Mondo S.J."/>
            <person name="Makela M.R."/>
            <person name="Hane J.K."/>
            <person name="Wiebenga A."/>
            <person name="He G."/>
            <person name="Mihaltcheva S."/>
            <person name="Pangilinan J."/>
            <person name="Lipzen A."/>
            <person name="Barry K."/>
            <person name="de Vries R.P."/>
            <person name="Grigoriev I.V."/>
            <person name="Idnurm A."/>
        </authorList>
    </citation>
    <scope>NUCLEOTIDE SEQUENCE [LARGE SCALE GENOMIC DNA]</scope>
    <source>
        <strain evidence="7 8">CBS 101075</strain>
    </source>
</reference>
<gene>
    <name evidence="7" type="ORF">C8Q69DRAFT_82975</name>
</gene>
<accession>A0A443HLA0</accession>
<dbReference type="EMBL" id="RCNU01000012">
    <property type="protein sequence ID" value="RWQ92578.1"/>
    <property type="molecule type" value="Genomic_DNA"/>
</dbReference>
<dbReference type="GeneID" id="39603357"/>
<feature type="transmembrane region" description="Helical" evidence="5">
    <location>
        <begin position="207"/>
        <end position="230"/>
    </location>
</feature>
<comment type="subcellular location">
    <subcellularLocation>
        <location evidence="1">Membrane</location>
        <topology evidence="1">Multi-pass membrane protein</topology>
    </subcellularLocation>
</comment>
<feature type="transmembrane region" description="Helical" evidence="5">
    <location>
        <begin position="325"/>
        <end position="348"/>
    </location>
</feature>
<dbReference type="Gene3D" id="1.20.1250.20">
    <property type="entry name" value="MFS general substrate transporter like domains"/>
    <property type="match status" value="1"/>
</dbReference>
<protein>
    <submittedName>
        <fullName evidence="7">Putative MFS efflux transporter</fullName>
    </submittedName>
</protein>
<dbReference type="STRING" id="264951.A0A443HLA0"/>
<evidence type="ECO:0000256" key="3">
    <source>
        <dbReference type="ARBA" id="ARBA00022989"/>
    </source>
</evidence>
<keyword evidence="2 5" id="KW-0812">Transmembrane</keyword>
<feature type="transmembrane region" description="Helical" evidence="5">
    <location>
        <begin position="180"/>
        <end position="201"/>
    </location>
</feature>
<dbReference type="Pfam" id="PF07690">
    <property type="entry name" value="MFS_1"/>
    <property type="match status" value="1"/>
</dbReference>
<keyword evidence="8" id="KW-1185">Reference proteome</keyword>
<keyword evidence="4 5" id="KW-0472">Membrane</keyword>